<sequence>MGEVADAMYSFAQTAVAVKDPEYRKTHPRFDEFRPYFDGCIGALDGTHIKVKVSRKSRLDFMNRKGEVTMNVLGIVDMDGLFTYVGAGSAGSSHDMSVLTYYMGRPDYPHPLADEAARVKALAERKLLDKDFVAAKKLIIKAKQLSKEVGDIDIPKMLTVCDVHCAAGAKENVQIDWYGILQVPETADDAQIKKQYHKLALLLHPDKNKFGGAEAAFKLVGEANETLTDKSKRSLYDMKQLQEVKYNEEKVDDDFVNSPSLKRLRKSGMFCGDDNKKTIILVEEIAGHNDMTDGANNCSTTEDEREGRSSMHGLDLDTDDTSDVVPQGDTLRFSHCVPHHVVSGTEKEGIPEKSLELDPAALSLDLQEDFPSIAQNRGLPYEIALWMLIGRCCYFTSNVDDTVTCVPQKSPGPQTNVTAQKAWSATPRLDLNVASHHAGENTKRETAVNTAGPQDKMKSDHAARNPSKASSTAGLKRGRRAVVEFSESSTSVTSSDCEEGVAEHGPAANGSGVGQRTRRSSWQKQEVKYNEDDDDDVDNLFMQSREAAPYVIPQGDTLRFSHCIPHHVMSAIGDRVLEGSLELDPAALPIDLEEVFPSVIPECSSERSQERDAKYAGSSSGNSSHEGSMSVGNGRHTTCMNVGIAAKTSKEVDSEHNTTTASDDKFTILDPEFFDFEQLRNEKGVPKVSVELDPAALPLDMVHTFPCEIPECSSISQDHGAKYAGVDEDDIWQTVYVHAESEFYDFSQRRLLQKFSPGKIWALYSDDDTFPNYYGFIQRVDLKNGKVQVSFLDVCPHGEEEKRLLQEERNIGCGIFRLSSVHELITCTGTDAFSHCVEAKSTCQKGKYEIIPHLGEIWAVYKNWRARWTAQDFGRCEYELVEILGHTGSSIRVQLLRKVDGYRMVFMPYQAEGSVKTIRKDEYPMFSHQIPCFRLTCEEGGKLRGCLELDPLSLPEEFLNVR</sequence>
<feature type="compositionally biased region" description="Basic and acidic residues" evidence="3">
    <location>
        <begin position="604"/>
        <end position="614"/>
    </location>
</feature>
<dbReference type="PANTHER" id="PTHR47374:SF9">
    <property type="entry name" value="DUF3444 DOMAIN-CONTAINING PROTEIN"/>
    <property type="match status" value="1"/>
</dbReference>
<comment type="cofactor">
    <cofactor evidence="1">
        <name>a divalent metal cation</name>
        <dbReference type="ChEBI" id="CHEBI:60240"/>
    </cofactor>
</comment>
<name>A0A811RA42_9POAL</name>
<evidence type="ECO:0000256" key="2">
    <source>
        <dbReference type="ARBA" id="ARBA00022723"/>
    </source>
</evidence>
<dbReference type="PRINTS" id="PR00625">
    <property type="entry name" value="JDOMAIN"/>
</dbReference>
<dbReference type="OrthoDB" id="10250354at2759"/>
<dbReference type="InterPro" id="IPR036869">
    <property type="entry name" value="J_dom_sf"/>
</dbReference>
<comment type="caution">
    <text evidence="5">The sequence shown here is derived from an EMBL/GenBank/DDBJ whole genome shotgun (WGS) entry which is preliminary data.</text>
</comment>
<dbReference type="SUPFAM" id="SSF46565">
    <property type="entry name" value="Chaperone J-domain"/>
    <property type="match status" value="1"/>
</dbReference>
<evidence type="ECO:0000256" key="1">
    <source>
        <dbReference type="ARBA" id="ARBA00001968"/>
    </source>
</evidence>
<dbReference type="EMBL" id="CAJGYO010000014">
    <property type="protein sequence ID" value="CAD6266893.1"/>
    <property type="molecule type" value="Genomic_DNA"/>
</dbReference>
<evidence type="ECO:0000313" key="6">
    <source>
        <dbReference type="Proteomes" id="UP000604825"/>
    </source>
</evidence>
<accession>A0A811RA42</accession>
<dbReference type="PROSITE" id="PS00636">
    <property type="entry name" value="DNAJ_1"/>
    <property type="match status" value="1"/>
</dbReference>
<dbReference type="Pfam" id="PF11926">
    <property type="entry name" value="DUF3444"/>
    <property type="match status" value="1"/>
</dbReference>
<dbReference type="AlphaFoldDB" id="A0A811RA42"/>
<proteinExistence type="predicted"/>
<feature type="region of interest" description="Disordered" evidence="3">
    <location>
        <begin position="292"/>
        <end position="321"/>
    </location>
</feature>
<keyword evidence="6" id="KW-1185">Reference proteome</keyword>
<evidence type="ECO:0000313" key="5">
    <source>
        <dbReference type="EMBL" id="CAD6266893.1"/>
    </source>
</evidence>
<feature type="compositionally biased region" description="Low complexity" evidence="3">
    <location>
        <begin position="483"/>
        <end position="495"/>
    </location>
</feature>
<dbReference type="SMART" id="SM00271">
    <property type="entry name" value="DnaJ"/>
    <property type="match status" value="1"/>
</dbReference>
<organism evidence="5 6">
    <name type="scientific">Miscanthus lutarioriparius</name>
    <dbReference type="NCBI Taxonomy" id="422564"/>
    <lineage>
        <taxon>Eukaryota</taxon>
        <taxon>Viridiplantae</taxon>
        <taxon>Streptophyta</taxon>
        <taxon>Embryophyta</taxon>
        <taxon>Tracheophyta</taxon>
        <taxon>Spermatophyta</taxon>
        <taxon>Magnoliopsida</taxon>
        <taxon>Liliopsida</taxon>
        <taxon>Poales</taxon>
        <taxon>Poaceae</taxon>
        <taxon>PACMAD clade</taxon>
        <taxon>Panicoideae</taxon>
        <taxon>Andropogonodae</taxon>
        <taxon>Andropogoneae</taxon>
        <taxon>Saccharinae</taxon>
        <taxon>Miscanthus</taxon>
    </lineage>
</organism>
<feature type="compositionally biased region" description="Basic and acidic residues" evidence="3">
    <location>
        <begin position="437"/>
        <end position="446"/>
    </location>
</feature>
<keyword evidence="2" id="KW-0479">Metal-binding</keyword>
<dbReference type="GO" id="GO:0005783">
    <property type="term" value="C:endoplasmic reticulum"/>
    <property type="evidence" value="ECO:0007669"/>
    <property type="project" value="UniProtKB-ARBA"/>
</dbReference>
<gene>
    <name evidence="5" type="ORF">NCGR_LOCUS50198</name>
</gene>
<dbReference type="Proteomes" id="UP000604825">
    <property type="component" value="Unassembled WGS sequence"/>
</dbReference>
<feature type="region of interest" description="Disordered" evidence="3">
    <location>
        <begin position="435"/>
        <end position="536"/>
    </location>
</feature>
<dbReference type="InterPro" id="IPR001623">
    <property type="entry name" value="DnaJ_domain"/>
</dbReference>
<feature type="region of interest" description="Disordered" evidence="3">
    <location>
        <begin position="603"/>
        <end position="634"/>
    </location>
</feature>
<dbReference type="GO" id="GO:0046872">
    <property type="term" value="F:metal ion binding"/>
    <property type="evidence" value="ECO:0007669"/>
    <property type="project" value="UniProtKB-KW"/>
</dbReference>
<dbReference type="Gene3D" id="1.10.287.110">
    <property type="entry name" value="DnaJ domain"/>
    <property type="match status" value="1"/>
</dbReference>
<evidence type="ECO:0000256" key="3">
    <source>
        <dbReference type="SAM" id="MobiDB-lite"/>
    </source>
</evidence>
<evidence type="ECO:0000259" key="4">
    <source>
        <dbReference type="PROSITE" id="PS50076"/>
    </source>
</evidence>
<feature type="domain" description="J" evidence="4">
    <location>
        <begin position="176"/>
        <end position="240"/>
    </location>
</feature>
<protein>
    <recommendedName>
        <fullName evidence="4">J domain-containing protein</fullName>
    </recommendedName>
</protein>
<reference evidence="5" key="1">
    <citation type="submission" date="2020-10" db="EMBL/GenBank/DDBJ databases">
        <authorList>
            <person name="Han B."/>
            <person name="Lu T."/>
            <person name="Zhao Q."/>
            <person name="Huang X."/>
            <person name="Zhao Y."/>
        </authorList>
    </citation>
    <scope>NUCLEOTIDE SEQUENCE</scope>
</reference>
<dbReference type="PROSITE" id="PS50076">
    <property type="entry name" value="DNAJ_2"/>
    <property type="match status" value="1"/>
</dbReference>
<dbReference type="CDD" id="cd06257">
    <property type="entry name" value="DnaJ"/>
    <property type="match status" value="1"/>
</dbReference>
<dbReference type="InterPro" id="IPR024593">
    <property type="entry name" value="DUF3444"/>
</dbReference>
<dbReference type="InterPro" id="IPR018253">
    <property type="entry name" value="DnaJ_domain_CS"/>
</dbReference>
<dbReference type="Pfam" id="PF00226">
    <property type="entry name" value="DnaJ"/>
    <property type="match status" value="1"/>
</dbReference>
<feature type="compositionally biased region" description="Low complexity" evidence="3">
    <location>
        <begin position="617"/>
        <end position="630"/>
    </location>
</feature>
<dbReference type="InterPro" id="IPR027806">
    <property type="entry name" value="HARBI1_dom"/>
</dbReference>
<dbReference type="Pfam" id="PF13359">
    <property type="entry name" value="DDE_Tnp_4"/>
    <property type="match status" value="1"/>
</dbReference>
<dbReference type="PANTHER" id="PTHR47374">
    <property type="entry name" value="ENDOSOME ANTIGEN-LIKE PROTEIN, PUTATIVE (DUF3444)-RELATED"/>
    <property type="match status" value="1"/>
</dbReference>